<dbReference type="InterPro" id="IPR051808">
    <property type="entry name" value="Type_IV_pilus_biogenesis"/>
</dbReference>
<dbReference type="InterPro" id="IPR013355">
    <property type="entry name" value="Pilus_4_PilQ"/>
</dbReference>
<evidence type="ECO:0000256" key="4">
    <source>
        <dbReference type="ARBA" id="ARBA00022729"/>
    </source>
</evidence>
<name>A0A485M6X5_9ZZZZ</name>
<dbReference type="EMBL" id="CAADRM010000103">
    <property type="protein sequence ID" value="VFU15131.1"/>
    <property type="molecule type" value="Genomic_DNA"/>
</dbReference>
<evidence type="ECO:0000256" key="6">
    <source>
        <dbReference type="ARBA" id="ARBA00023237"/>
    </source>
</evidence>
<dbReference type="Gene3D" id="3.30.1370.130">
    <property type="match status" value="1"/>
</dbReference>
<dbReference type="PANTHER" id="PTHR30604">
    <property type="entry name" value="PROTEIN TRANSPORT PROTEIN HOFQ"/>
    <property type="match status" value="1"/>
</dbReference>
<dbReference type="SMART" id="SM00965">
    <property type="entry name" value="STN"/>
    <property type="match status" value="1"/>
</dbReference>
<sequence length="616" mass="67095">MNKQTILTVIIGLLLLPASGFGLTIKSVDFMTVESKSRLQIGLDGKATFDVKRDGDNLSLFIDNASISKQLARPFITREFETAVEQILPRQQGGSVVFDIAMKQIVPYFVSQDNDLLIMDFDIPEWARKQEQKNQGTVTVVQAAAASPMPAQEARQIKPLAAPVSATPSMLKGSDLAQRSFIEPQYTGERISLDFQNADIHNVLRIIADVSGLNIVTSDEVKGNITIRLKNIPWDQALDVVLESKDLGKMAVGNVVRIDAADKIKKSQERKLESLKTEEQLEPLVTSVIPVNFAKASEIAGTIKGKEVGLVSDRGSITAEDRTNVLIVKDIKKNVDDIHTMVKRLDRATPQVLIAARIVQADSDFTKGLGVQWGGSWRNQSDRTHFGLSGVNTGAARSLFSPTVTPGGRPAWTTATVPQPSLAVNFPTNQAAGFGITVGRLAGSAFDLDLRLDIGETIGSAEVIARPKIVTMDNKKAVIRQGEKYPYVVRDDDGQLSTELKDIELVLEVTPRIAFDGSVNMEISVKRNAIGSIVNSLGDPSIASREAQTEVLVRNGETSVIGGIIEEEERMNIQRVPFLGKLPVVGLLFSGKTQDRAKKELLIFITPQVLEPVAMN</sequence>
<evidence type="ECO:0000259" key="7">
    <source>
        <dbReference type="SMART" id="SM00965"/>
    </source>
</evidence>
<evidence type="ECO:0000313" key="8">
    <source>
        <dbReference type="EMBL" id="VFU15131.1"/>
    </source>
</evidence>
<dbReference type="NCBIfam" id="TIGR02515">
    <property type="entry name" value="IV_pilus_PilQ"/>
    <property type="match status" value="1"/>
</dbReference>
<keyword evidence="6" id="KW-0998">Cell outer membrane</keyword>
<proteinExistence type="predicted"/>
<comment type="subcellular location">
    <subcellularLocation>
        <location evidence="1">Membrane</location>
    </subcellularLocation>
</comment>
<dbReference type="Pfam" id="PF03958">
    <property type="entry name" value="Secretin_N"/>
    <property type="match status" value="1"/>
</dbReference>
<dbReference type="InterPro" id="IPR005644">
    <property type="entry name" value="NolW-like"/>
</dbReference>
<reference evidence="8" key="1">
    <citation type="submission" date="2019-03" db="EMBL/GenBank/DDBJ databases">
        <authorList>
            <person name="Hao L."/>
        </authorList>
    </citation>
    <scope>NUCLEOTIDE SEQUENCE</scope>
</reference>
<evidence type="ECO:0000256" key="1">
    <source>
        <dbReference type="ARBA" id="ARBA00004370"/>
    </source>
</evidence>
<dbReference type="AlphaFoldDB" id="A0A485M6X5"/>
<dbReference type="InterPro" id="IPR011662">
    <property type="entry name" value="Secretin/TonB_short_N"/>
</dbReference>
<keyword evidence="3" id="KW-0812">Transmembrane</keyword>
<dbReference type="InterPro" id="IPR001775">
    <property type="entry name" value="GspD/PilQ"/>
</dbReference>
<dbReference type="Pfam" id="PF21305">
    <property type="entry name" value="type_II_gspD_N0"/>
    <property type="match status" value="1"/>
</dbReference>
<dbReference type="Gene3D" id="2.60.40.3470">
    <property type="match status" value="1"/>
</dbReference>
<dbReference type="PANTHER" id="PTHR30604:SF1">
    <property type="entry name" value="DNA UTILIZATION PROTEIN HOFQ"/>
    <property type="match status" value="1"/>
</dbReference>
<dbReference type="InterPro" id="IPR049371">
    <property type="entry name" value="GspD-like_N0"/>
</dbReference>
<keyword evidence="5" id="KW-0472">Membrane</keyword>
<evidence type="ECO:0000256" key="5">
    <source>
        <dbReference type="ARBA" id="ARBA00023136"/>
    </source>
</evidence>
<dbReference type="InterPro" id="IPR038591">
    <property type="entry name" value="NolW-like_sf"/>
</dbReference>
<dbReference type="Pfam" id="PF00263">
    <property type="entry name" value="Secretin"/>
    <property type="match status" value="1"/>
</dbReference>
<feature type="domain" description="Secretin/TonB short N-terminal" evidence="7">
    <location>
        <begin position="213"/>
        <end position="261"/>
    </location>
</feature>
<keyword evidence="2" id="KW-0813">Transport</keyword>
<evidence type="ECO:0000256" key="2">
    <source>
        <dbReference type="ARBA" id="ARBA00022448"/>
    </source>
</evidence>
<accession>A0A485M6X5</accession>
<protein>
    <submittedName>
        <fullName evidence="8">Type IV pilus biogenesis and competence protein PilQ</fullName>
    </submittedName>
</protein>
<evidence type="ECO:0000256" key="3">
    <source>
        <dbReference type="ARBA" id="ARBA00022692"/>
    </source>
</evidence>
<dbReference type="InterPro" id="IPR004846">
    <property type="entry name" value="T2SS/T3SS_dom"/>
</dbReference>
<dbReference type="GO" id="GO:0009306">
    <property type="term" value="P:protein secretion"/>
    <property type="evidence" value="ECO:0007669"/>
    <property type="project" value="InterPro"/>
</dbReference>
<keyword evidence="4" id="KW-0732">Signal</keyword>
<dbReference type="GO" id="GO:0019867">
    <property type="term" value="C:outer membrane"/>
    <property type="evidence" value="ECO:0007669"/>
    <property type="project" value="InterPro"/>
</dbReference>
<organism evidence="8">
    <name type="scientific">anaerobic digester metagenome</name>
    <dbReference type="NCBI Taxonomy" id="1263854"/>
    <lineage>
        <taxon>unclassified sequences</taxon>
        <taxon>metagenomes</taxon>
        <taxon>ecological metagenomes</taxon>
    </lineage>
</organism>
<dbReference type="Gene3D" id="3.30.1370.120">
    <property type="match status" value="1"/>
</dbReference>
<dbReference type="PRINTS" id="PR00811">
    <property type="entry name" value="BCTERIALGSPD"/>
</dbReference>
<gene>
    <name evidence="8" type="primary">pilQ</name>
    <name evidence="8" type="ORF">SCFA_40022</name>
</gene>